<dbReference type="EMBL" id="UYSU01032170">
    <property type="protein sequence ID" value="VDL88492.1"/>
    <property type="molecule type" value="Genomic_DNA"/>
</dbReference>
<evidence type="ECO:0000256" key="1">
    <source>
        <dbReference type="ARBA" id="ARBA00004370"/>
    </source>
</evidence>
<dbReference type="WBParaSite" id="SSLN_0000217701-mRNA-1">
    <property type="protein sequence ID" value="SSLN_0000217701-mRNA-1"/>
    <property type="gene ID" value="SSLN_0000217701"/>
</dbReference>
<keyword evidence="3 5" id="KW-1133">Transmembrane helix</keyword>
<reference evidence="7 8" key="2">
    <citation type="submission" date="2018-11" db="EMBL/GenBank/DDBJ databases">
        <authorList>
            <consortium name="Pathogen Informatics"/>
        </authorList>
    </citation>
    <scope>NUCLEOTIDE SEQUENCE [LARGE SCALE GENOMIC DNA]</scope>
    <source>
        <strain evidence="7 8">NST_G2</strain>
    </source>
</reference>
<gene>
    <name evidence="7" type="ORF">SSLN_LOCUS2107</name>
</gene>
<dbReference type="PANTHER" id="PTHR46641:SF2">
    <property type="entry name" value="FMRFAMIDE RECEPTOR"/>
    <property type="match status" value="1"/>
</dbReference>
<keyword evidence="2 5" id="KW-0812">Transmembrane</keyword>
<dbReference type="OrthoDB" id="6240610at2759"/>
<dbReference type="Proteomes" id="UP000275846">
    <property type="component" value="Unassembled WGS sequence"/>
</dbReference>
<evidence type="ECO:0000313" key="7">
    <source>
        <dbReference type="EMBL" id="VDL88492.1"/>
    </source>
</evidence>
<accession>A0A183SD09</accession>
<dbReference type="PANTHER" id="PTHR46641">
    <property type="entry name" value="FMRFAMIDE RECEPTOR-RELATED"/>
    <property type="match status" value="1"/>
</dbReference>
<keyword evidence="8" id="KW-1185">Reference proteome</keyword>
<proteinExistence type="predicted"/>
<dbReference type="SUPFAM" id="SSF81321">
    <property type="entry name" value="Family A G protein-coupled receptor-like"/>
    <property type="match status" value="1"/>
</dbReference>
<feature type="domain" description="G-protein coupled receptors family 1 profile" evidence="6">
    <location>
        <begin position="20"/>
        <end position="231"/>
    </location>
</feature>
<dbReference type="PROSITE" id="PS50262">
    <property type="entry name" value="G_PROTEIN_RECEP_F1_2"/>
    <property type="match status" value="1"/>
</dbReference>
<dbReference type="AlphaFoldDB" id="A0A183SD09"/>
<sequence length="307" mass="34626">MAGHPLLSGALFAFQIARNWSVVLLAAYRYDSVCRGIGRVSAFSRVSIRVIMSLVSVTAFLIALPRIFETRTFFCYSNAQIYQEEYLLAASPVYQMVFIGITTFVVQSGGPVICVCVLSFFVVRQISLRRKYRRRNQSALYKHASITLKESSDDANVNRCVPARPVERSQPSGDKLILALCFTFFVLETPAFFSKILNAYLRQNFPLHDVYLSVIANLLIYLDSTFNVFVYMASNPTFRQVTRQVIGGNRFCFALHLEPMQPKLSGTISDAKRSKDTSRQVLRTRNTSTELTTVDSVLHIPALVNTK</sequence>
<name>A0A183SD09_SCHSO</name>
<dbReference type="InterPro" id="IPR052954">
    <property type="entry name" value="GPCR-Ligand_Int"/>
</dbReference>
<evidence type="ECO:0000256" key="4">
    <source>
        <dbReference type="ARBA" id="ARBA00023136"/>
    </source>
</evidence>
<feature type="transmembrane region" description="Helical" evidence="5">
    <location>
        <begin position="6"/>
        <end position="28"/>
    </location>
</feature>
<dbReference type="STRING" id="70667.A0A183SD09"/>
<protein>
    <submittedName>
        <fullName evidence="9">G_PROTEIN_RECEP_F1_2 domain-containing protein</fullName>
    </submittedName>
</protein>
<dbReference type="Gene3D" id="1.20.1070.10">
    <property type="entry name" value="Rhodopsin 7-helix transmembrane proteins"/>
    <property type="match status" value="1"/>
</dbReference>
<evidence type="ECO:0000256" key="5">
    <source>
        <dbReference type="SAM" id="Phobius"/>
    </source>
</evidence>
<organism evidence="9">
    <name type="scientific">Schistocephalus solidus</name>
    <name type="common">Tapeworm</name>
    <dbReference type="NCBI Taxonomy" id="70667"/>
    <lineage>
        <taxon>Eukaryota</taxon>
        <taxon>Metazoa</taxon>
        <taxon>Spiralia</taxon>
        <taxon>Lophotrochozoa</taxon>
        <taxon>Platyhelminthes</taxon>
        <taxon>Cestoda</taxon>
        <taxon>Eucestoda</taxon>
        <taxon>Diphyllobothriidea</taxon>
        <taxon>Diphyllobothriidae</taxon>
        <taxon>Schistocephalus</taxon>
    </lineage>
</organism>
<feature type="transmembrane region" description="Helical" evidence="5">
    <location>
        <begin position="176"/>
        <end position="198"/>
    </location>
</feature>
<dbReference type="GO" id="GO:0004930">
    <property type="term" value="F:G protein-coupled receptor activity"/>
    <property type="evidence" value="ECO:0007669"/>
    <property type="project" value="InterPro"/>
</dbReference>
<feature type="transmembrane region" description="Helical" evidence="5">
    <location>
        <begin position="96"/>
        <end position="123"/>
    </location>
</feature>
<dbReference type="GO" id="GO:0016020">
    <property type="term" value="C:membrane"/>
    <property type="evidence" value="ECO:0007669"/>
    <property type="project" value="UniProtKB-SubCell"/>
</dbReference>
<dbReference type="InterPro" id="IPR017452">
    <property type="entry name" value="GPCR_Rhodpsn_7TM"/>
</dbReference>
<evidence type="ECO:0000313" key="9">
    <source>
        <dbReference type="WBParaSite" id="SSLN_0000217701-mRNA-1"/>
    </source>
</evidence>
<keyword evidence="4 5" id="KW-0472">Membrane</keyword>
<evidence type="ECO:0000256" key="3">
    <source>
        <dbReference type="ARBA" id="ARBA00022989"/>
    </source>
</evidence>
<evidence type="ECO:0000259" key="6">
    <source>
        <dbReference type="PROSITE" id="PS50262"/>
    </source>
</evidence>
<evidence type="ECO:0000313" key="8">
    <source>
        <dbReference type="Proteomes" id="UP000275846"/>
    </source>
</evidence>
<comment type="subcellular location">
    <subcellularLocation>
        <location evidence="1">Membrane</location>
    </subcellularLocation>
</comment>
<evidence type="ECO:0000256" key="2">
    <source>
        <dbReference type="ARBA" id="ARBA00022692"/>
    </source>
</evidence>
<dbReference type="Pfam" id="PF00001">
    <property type="entry name" value="7tm_1"/>
    <property type="match status" value="1"/>
</dbReference>
<reference evidence="9" key="1">
    <citation type="submission" date="2016-06" db="UniProtKB">
        <authorList>
            <consortium name="WormBaseParasite"/>
        </authorList>
    </citation>
    <scope>IDENTIFICATION</scope>
</reference>
<feature type="transmembrane region" description="Helical" evidence="5">
    <location>
        <begin position="48"/>
        <end position="68"/>
    </location>
</feature>
<dbReference type="InterPro" id="IPR000276">
    <property type="entry name" value="GPCR_Rhodpsn"/>
</dbReference>
<feature type="transmembrane region" description="Helical" evidence="5">
    <location>
        <begin position="210"/>
        <end position="233"/>
    </location>
</feature>